<dbReference type="Pfam" id="PF00593">
    <property type="entry name" value="TonB_dep_Rec_b-barrel"/>
    <property type="match status" value="1"/>
</dbReference>
<keyword evidence="8" id="KW-0675">Receptor</keyword>
<feature type="signal peptide" evidence="5">
    <location>
        <begin position="1"/>
        <end position="29"/>
    </location>
</feature>
<dbReference type="InterPro" id="IPR037066">
    <property type="entry name" value="Plug_dom_sf"/>
</dbReference>
<organism evidence="8 9">
    <name type="scientific">Alteromonas gilva</name>
    <dbReference type="NCBI Taxonomy" id="2987522"/>
    <lineage>
        <taxon>Bacteria</taxon>
        <taxon>Pseudomonadati</taxon>
        <taxon>Pseudomonadota</taxon>
        <taxon>Gammaproteobacteria</taxon>
        <taxon>Alteromonadales</taxon>
        <taxon>Alteromonadaceae</taxon>
        <taxon>Alteromonas/Salinimonas group</taxon>
        <taxon>Alteromonas</taxon>
    </lineage>
</organism>
<dbReference type="InterPro" id="IPR036942">
    <property type="entry name" value="Beta-barrel_TonB_sf"/>
</dbReference>
<dbReference type="PANTHER" id="PTHR47234:SF2">
    <property type="entry name" value="TONB-DEPENDENT RECEPTOR"/>
    <property type="match status" value="1"/>
</dbReference>
<dbReference type="Gene3D" id="2.40.170.20">
    <property type="entry name" value="TonB-dependent receptor, beta-barrel domain"/>
    <property type="match status" value="1"/>
</dbReference>
<evidence type="ECO:0000256" key="4">
    <source>
        <dbReference type="RuleBase" id="RU003357"/>
    </source>
</evidence>
<accession>A0ABT5L7G4</accession>
<sequence length="1077" mass="117302">MTKANKLASAVRLALFTGIASITTATAFAQETQDVEVTNAQSEDVLVEDTLAEDSLEEGTERIQVTGSRIRRSEFSNASPVQVISGDISREMGLFDAGQMLQGTNQAAGSQIDNTFGGFVLDNGPGAATIGFRGLGAERTLVLVNGRRMAPAGVGGAPTSPDLNLIPAVMIQRIENLFDGASTVYGSDAVAGVANVILRKDVEGFELQGSYLQPDGEGGEQTVLSAMWGKTFDNGFISIGAEYDDRQAQSYGGNPFLKGCEERIWETEEGDILRRVSGYGPIPRGDDTCDIFPLTNRMSIPFWGSVYRTNGYTNVGIPGWSETADPTGGQLGPDYGIPGWTHGDSDGDGINDLWFPDGNGDGFLDIDFQDPMYAYEQSDYFRSGDYRSRNKRYSVLLNGEYSLNDASDTLFYYEGLYAKRESPIFNPGAQIFETVLASNPYNPCGVYGTDCRAGIGFPYGPQDVIPILNIRGDRDNFDIEVEQYRLVGGVTGNLLSFENIGLNNWYYDAYVSYSASEGSDSRQGISEANLLNALNTAVVNDDGSVTCGDGSDGCVPVNLFADNIYQPGGGTLTPEEHAYLMVDRTIGTEVSQFVVNGFIGGDLTTLPWNDEVVSSVIGLEYRRDEIKSSPNDVASEGLLWGYFADQGADGARNLKEVFAELEFPLLRGAKYAEELTLTASGRISDESYYDAESTYSLKAVYRPVDWFTLRGTKGTSYRAPNLRERFLNGTTGFQSLSDPCVVPEDARIEDPLDDTAPITYNPVEDERDQSVLDACVAAGVDPTSLGIGDTEETQFTNFVSAEVITGGSQELNPETSLAKTYGFVIEQPFSDDFDLTLSLTRFDIQVTNSIAEPSPTYSIGQCYSQEGNPAFCSRISRDENQQIDLVDSSFINVGLLTSKGFDYNIFYSSDILIGEQNVGVTLDVQATRMTESLYDVLGTIDDFKGEPAVPEWRGFARLRVEVSDFVFGWETRFIGEGKEDDLGEYEEGTVGCRGLLNSSGDPLKCRPLSYTEDYTVHNVSISYEFDSFQVSAGVRNVFNDAPPPVDPANTFSNTNIPLGVGYDTNGRTPFINFTAEF</sequence>
<dbReference type="PANTHER" id="PTHR47234">
    <property type="match status" value="1"/>
</dbReference>
<proteinExistence type="inferred from homology"/>
<reference evidence="8 9" key="1">
    <citation type="submission" date="2022-10" db="EMBL/GenBank/DDBJ databases">
        <title>Alteromonas sp. chi3 Genome sequencing.</title>
        <authorList>
            <person name="Park S."/>
        </authorList>
    </citation>
    <scope>NUCLEOTIDE SEQUENCE [LARGE SCALE GENOMIC DNA]</scope>
    <source>
        <strain evidence="9">chi3</strain>
    </source>
</reference>
<keyword evidence="4" id="KW-0798">TonB box</keyword>
<keyword evidence="3" id="KW-0998">Cell outer membrane</keyword>
<evidence type="ECO:0000313" key="9">
    <source>
        <dbReference type="Proteomes" id="UP001218788"/>
    </source>
</evidence>
<dbReference type="RefSeq" id="WP_273641127.1">
    <property type="nucleotide sequence ID" value="NZ_JAQQXP010000001.1"/>
</dbReference>
<dbReference type="SUPFAM" id="SSF56935">
    <property type="entry name" value="Porins"/>
    <property type="match status" value="1"/>
</dbReference>
<evidence type="ECO:0000256" key="2">
    <source>
        <dbReference type="ARBA" id="ARBA00023136"/>
    </source>
</evidence>
<comment type="caution">
    <text evidence="8">The sequence shown here is derived from an EMBL/GenBank/DDBJ whole genome shotgun (WGS) entry which is preliminary data.</text>
</comment>
<comment type="subcellular location">
    <subcellularLocation>
        <location evidence="1 4">Cell outer membrane</location>
    </subcellularLocation>
</comment>
<gene>
    <name evidence="8" type="ORF">OIK42_13035</name>
</gene>
<feature type="domain" description="TonB-dependent receptor plug" evidence="7">
    <location>
        <begin position="77"/>
        <end position="193"/>
    </location>
</feature>
<feature type="domain" description="TonB-dependent receptor-like beta-barrel" evidence="6">
    <location>
        <begin position="505"/>
        <end position="1037"/>
    </location>
</feature>
<dbReference type="EMBL" id="JAQQXP010000001">
    <property type="protein sequence ID" value="MDC8831683.1"/>
    <property type="molecule type" value="Genomic_DNA"/>
</dbReference>
<keyword evidence="5" id="KW-0732">Signal</keyword>
<dbReference type="InterPro" id="IPR000531">
    <property type="entry name" value="Beta-barrel_TonB"/>
</dbReference>
<protein>
    <submittedName>
        <fullName evidence="8">TonB-dependent receptor</fullName>
    </submittedName>
</protein>
<dbReference type="Gene3D" id="2.170.130.10">
    <property type="entry name" value="TonB-dependent receptor, plug domain"/>
    <property type="match status" value="1"/>
</dbReference>
<comment type="similarity">
    <text evidence="4">Belongs to the TonB-dependent receptor family.</text>
</comment>
<evidence type="ECO:0000259" key="6">
    <source>
        <dbReference type="Pfam" id="PF00593"/>
    </source>
</evidence>
<evidence type="ECO:0000256" key="5">
    <source>
        <dbReference type="SAM" id="SignalP"/>
    </source>
</evidence>
<evidence type="ECO:0000256" key="3">
    <source>
        <dbReference type="ARBA" id="ARBA00023237"/>
    </source>
</evidence>
<dbReference type="Pfam" id="PF07715">
    <property type="entry name" value="Plug"/>
    <property type="match status" value="1"/>
</dbReference>
<dbReference type="InterPro" id="IPR012910">
    <property type="entry name" value="Plug_dom"/>
</dbReference>
<keyword evidence="9" id="KW-1185">Reference proteome</keyword>
<dbReference type="Proteomes" id="UP001218788">
    <property type="component" value="Unassembled WGS sequence"/>
</dbReference>
<evidence type="ECO:0000259" key="7">
    <source>
        <dbReference type="Pfam" id="PF07715"/>
    </source>
</evidence>
<feature type="chain" id="PRO_5045328533" evidence="5">
    <location>
        <begin position="30"/>
        <end position="1077"/>
    </location>
</feature>
<keyword evidence="2 4" id="KW-0472">Membrane</keyword>
<evidence type="ECO:0000256" key="1">
    <source>
        <dbReference type="ARBA" id="ARBA00004442"/>
    </source>
</evidence>
<evidence type="ECO:0000313" key="8">
    <source>
        <dbReference type="EMBL" id="MDC8831683.1"/>
    </source>
</evidence>
<name>A0ABT5L7G4_9ALTE</name>